<evidence type="ECO:0000256" key="1">
    <source>
        <dbReference type="SAM" id="MobiDB-lite"/>
    </source>
</evidence>
<dbReference type="EMBL" id="JAUTWS010000042">
    <property type="protein sequence ID" value="MDO9712199.1"/>
    <property type="molecule type" value="Genomic_DNA"/>
</dbReference>
<name>A0ABT9E7U6_9PROT</name>
<gene>
    <name evidence="3" type="ORF">Q7A36_27900</name>
</gene>
<dbReference type="RefSeq" id="WP_305107055.1">
    <property type="nucleotide sequence ID" value="NZ_JAUTWS010000042.1"/>
</dbReference>
<reference evidence="3 4" key="1">
    <citation type="submission" date="2023-08" db="EMBL/GenBank/DDBJ databases">
        <title>The draft genome sequence of Paracraurococcus sp. LOR1-02.</title>
        <authorList>
            <person name="Kingkaew E."/>
            <person name="Tanasupawat S."/>
        </authorList>
    </citation>
    <scope>NUCLEOTIDE SEQUENCE [LARGE SCALE GENOMIC DNA]</scope>
    <source>
        <strain evidence="3 4">LOR1-02</strain>
    </source>
</reference>
<keyword evidence="4" id="KW-1185">Reference proteome</keyword>
<evidence type="ECO:0008006" key="5">
    <source>
        <dbReference type="Google" id="ProtNLM"/>
    </source>
</evidence>
<evidence type="ECO:0000256" key="2">
    <source>
        <dbReference type="SAM" id="SignalP"/>
    </source>
</evidence>
<keyword evidence="2" id="KW-0732">Signal</keyword>
<feature type="chain" id="PRO_5047296418" description="DUF5666 domain-containing protein" evidence="2">
    <location>
        <begin position="28"/>
        <end position="235"/>
    </location>
</feature>
<accession>A0ABT9E7U6</accession>
<protein>
    <recommendedName>
        <fullName evidence="5">DUF5666 domain-containing protein</fullName>
    </recommendedName>
</protein>
<proteinExistence type="predicted"/>
<evidence type="ECO:0000313" key="3">
    <source>
        <dbReference type="EMBL" id="MDO9712199.1"/>
    </source>
</evidence>
<comment type="caution">
    <text evidence="3">The sequence shown here is derived from an EMBL/GenBank/DDBJ whole genome shotgun (WGS) entry which is preliminary data.</text>
</comment>
<evidence type="ECO:0000313" key="4">
    <source>
        <dbReference type="Proteomes" id="UP001243009"/>
    </source>
</evidence>
<organism evidence="3 4">
    <name type="scientific">Paracraurococcus lichenis</name>
    <dbReference type="NCBI Taxonomy" id="3064888"/>
    <lineage>
        <taxon>Bacteria</taxon>
        <taxon>Pseudomonadati</taxon>
        <taxon>Pseudomonadota</taxon>
        <taxon>Alphaproteobacteria</taxon>
        <taxon>Acetobacterales</taxon>
        <taxon>Roseomonadaceae</taxon>
        <taxon>Paracraurococcus</taxon>
    </lineage>
</organism>
<sequence>MPRLSKPIPLLAALLALSLGGAALVCAQPVPPTFGPTGFDPAQLPETRGVLARYTLTLRGEVDGFLLQDGTQVRVPPHLSTQLVYAVHPGDAVTVRGLRALGAPLVSAVSVARDAGGPPVVDMGGGPRGALRPVDVQGRVQMPLRGPRGEVNGVLLEDGTQVHLPPPEAERFADLFRPGQTLAARGDGLTTPLGTVLEADAIGPGPDRLAEIGRPSRPLRDDRGPGTLPPRPPRG</sequence>
<feature type="region of interest" description="Disordered" evidence="1">
    <location>
        <begin position="198"/>
        <end position="235"/>
    </location>
</feature>
<feature type="signal peptide" evidence="2">
    <location>
        <begin position="1"/>
        <end position="27"/>
    </location>
</feature>
<dbReference type="Proteomes" id="UP001243009">
    <property type="component" value="Unassembled WGS sequence"/>
</dbReference>